<dbReference type="OrthoDB" id="605328at2759"/>
<keyword evidence="1" id="KW-0813">Transport</keyword>
<dbReference type="PANTHER" id="PTHR13414">
    <property type="entry name" value="HUEL-CATION TRANSPORTER"/>
    <property type="match status" value="1"/>
</dbReference>
<comment type="caution">
    <text evidence="3">The sequence shown here is derived from an EMBL/GenBank/DDBJ whole genome shotgun (WGS) entry which is preliminary data.</text>
</comment>
<evidence type="ECO:0000313" key="3">
    <source>
        <dbReference type="EMBL" id="KAJ4835969.1"/>
    </source>
</evidence>
<dbReference type="EMBL" id="JAKUCV010004254">
    <property type="protein sequence ID" value="KAJ4835969.1"/>
    <property type="molecule type" value="Genomic_DNA"/>
</dbReference>
<reference evidence="3" key="1">
    <citation type="submission" date="2022-02" db="EMBL/GenBank/DDBJ databases">
        <authorList>
            <person name="Henning P.M."/>
            <person name="McCubbin A.G."/>
            <person name="Shore J.S."/>
        </authorList>
    </citation>
    <scope>NUCLEOTIDE SEQUENCE</scope>
    <source>
        <strain evidence="3">F60SS</strain>
        <tissue evidence="3">Leaves</tissue>
    </source>
</reference>
<protein>
    <recommendedName>
        <fullName evidence="2">F-box domain-containing protein</fullName>
    </recommendedName>
</protein>
<organism evidence="3 4">
    <name type="scientific">Turnera subulata</name>
    <dbReference type="NCBI Taxonomy" id="218843"/>
    <lineage>
        <taxon>Eukaryota</taxon>
        <taxon>Viridiplantae</taxon>
        <taxon>Streptophyta</taxon>
        <taxon>Embryophyta</taxon>
        <taxon>Tracheophyta</taxon>
        <taxon>Spermatophyta</taxon>
        <taxon>Magnoliopsida</taxon>
        <taxon>eudicotyledons</taxon>
        <taxon>Gunneridae</taxon>
        <taxon>Pentapetalae</taxon>
        <taxon>rosids</taxon>
        <taxon>fabids</taxon>
        <taxon>Malpighiales</taxon>
        <taxon>Passifloraceae</taxon>
        <taxon>Turnera</taxon>
    </lineage>
</organism>
<dbReference type="Pfam" id="PF00646">
    <property type="entry name" value="F-box"/>
    <property type="match status" value="1"/>
</dbReference>
<gene>
    <name evidence="3" type="ORF">Tsubulata_003062</name>
</gene>
<evidence type="ECO:0000313" key="4">
    <source>
        <dbReference type="Proteomes" id="UP001141552"/>
    </source>
</evidence>
<dbReference type="GO" id="GO:0008324">
    <property type="term" value="F:monoatomic cation transmembrane transporter activity"/>
    <property type="evidence" value="ECO:0007669"/>
    <property type="project" value="InterPro"/>
</dbReference>
<dbReference type="Proteomes" id="UP001141552">
    <property type="component" value="Unassembled WGS sequence"/>
</dbReference>
<dbReference type="PANTHER" id="PTHR13414:SF9">
    <property type="entry name" value="PROTON-COUPLED ZINC ANTIPORTER SLC30A9, MITOCHONDRIAL"/>
    <property type="match status" value="1"/>
</dbReference>
<dbReference type="Gene3D" id="1.20.1280.50">
    <property type="match status" value="1"/>
</dbReference>
<evidence type="ECO:0000259" key="2">
    <source>
        <dbReference type="Pfam" id="PF00646"/>
    </source>
</evidence>
<dbReference type="SUPFAM" id="SSF81383">
    <property type="entry name" value="F-box domain"/>
    <property type="match status" value="1"/>
</dbReference>
<dbReference type="InterPro" id="IPR040177">
    <property type="entry name" value="SLC30A9"/>
</dbReference>
<dbReference type="AlphaFoldDB" id="A0A9Q0FQN2"/>
<evidence type="ECO:0000256" key="1">
    <source>
        <dbReference type="ARBA" id="ARBA00022448"/>
    </source>
</evidence>
<accession>A0A9Q0FQN2</accession>
<feature type="domain" description="F-box" evidence="2">
    <location>
        <begin position="34"/>
        <end position="65"/>
    </location>
</feature>
<keyword evidence="4" id="KW-1185">Reference proteome</keyword>
<dbReference type="InterPro" id="IPR001810">
    <property type="entry name" value="F-box_dom"/>
</dbReference>
<sequence length="402" mass="44386">MQPASTLEISPSPSPSLRKQPICQSAAEIIGYNEDVLTKILTHLSAKTLGKFRCVSKHWNSLISHLFPPPRALILHTHRKGCWAIEPEHVFVSPSINFNNHQATEAPLIRSLTFVDEPLGADIVGSSNGLLLCRKPKDFYDRFELCYVYNPNTKQYRSCPPIEELSGDGAAVTGLAIAAASLVAVNTTGNAIYDPIGSIVVDKSDQIELPMQVAVFLIQRNRHALIGRAMDEHDTQKVLHFLKIDPDYSTEDSIGLVKKPNSIELVTNFEKKSRCGSFNVTGTIRLEGASSRATPTVRAVGKTEPEKVSSSRDFATGVNKERLVAKVNNKYVSIALLFKVNMDLHMFKASVVEEAGVLEDRVVELQKRCCSYQYLLFGQAKDASFAQIPGTWSVTMTDQLEP</sequence>
<reference evidence="3" key="2">
    <citation type="journal article" date="2023" name="Plants (Basel)">
        <title>Annotation of the Turnera subulata (Passifloraceae) Draft Genome Reveals the S-Locus Evolved after the Divergence of Turneroideae from Passifloroideae in a Stepwise Manner.</title>
        <authorList>
            <person name="Henning P.M."/>
            <person name="Roalson E.H."/>
            <person name="Mir W."/>
            <person name="McCubbin A.G."/>
            <person name="Shore J.S."/>
        </authorList>
    </citation>
    <scope>NUCLEOTIDE SEQUENCE</scope>
    <source>
        <strain evidence="3">F60SS</strain>
    </source>
</reference>
<dbReference type="GO" id="GO:0005783">
    <property type="term" value="C:endoplasmic reticulum"/>
    <property type="evidence" value="ECO:0007669"/>
    <property type="project" value="TreeGrafter"/>
</dbReference>
<dbReference type="GO" id="GO:0006829">
    <property type="term" value="P:zinc ion transport"/>
    <property type="evidence" value="ECO:0007669"/>
    <property type="project" value="InterPro"/>
</dbReference>
<dbReference type="InterPro" id="IPR036047">
    <property type="entry name" value="F-box-like_dom_sf"/>
</dbReference>
<name>A0A9Q0FQN2_9ROSI</name>
<dbReference type="GO" id="GO:0006882">
    <property type="term" value="P:intracellular zinc ion homeostasis"/>
    <property type="evidence" value="ECO:0007669"/>
    <property type="project" value="TreeGrafter"/>
</dbReference>
<proteinExistence type="predicted"/>